<evidence type="ECO:0000259" key="2">
    <source>
        <dbReference type="Pfam" id="PF07724"/>
    </source>
</evidence>
<dbReference type="Pfam" id="PF26587">
    <property type="entry name" value="AAA_lid_SMAX1"/>
    <property type="match status" value="1"/>
</dbReference>
<protein>
    <recommendedName>
        <fullName evidence="6">ATPase AAA-type core domain-containing protein</fullName>
    </recommendedName>
</protein>
<evidence type="ECO:0000313" key="5">
    <source>
        <dbReference type="Proteomes" id="UP000015453"/>
    </source>
</evidence>
<feature type="non-terminal residue" evidence="4">
    <location>
        <position position="1"/>
    </location>
</feature>
<dbReference type="PANTHER" id="PTHR43572">
    <property type="entry name" value="CHAPERONE PROTEIN CLPD, CHLOROPLASTIC"/>
    <property type="match status" value="1"/>
</dbReference>
<dbReference type="PANTHER" id="PTHR43572:SF13">
    <property type="entry name" value="PROTEIN SUPPRESSOR OF MAX2 1"/>
    <property type="match status" value="1"/>
</dbReference>
<name>S8DW69_9LAMI</name>
<evidence type="ECO:0000259" key="3">
    <source>
        <dbReference type="Pfam" id="PF26587"/>
    </source>
</evidence>
<gene>
    <name evidence="4" type="ORF">M569_07363</name>
</gene>
<dbReference type="EMBL" id="AUSU01003126">
    <property type="protein sequence ID" value="EPS67413.1"/>
    <property type="molecule type" value="Genomic_DNA"/>
</dbReference>
<dbReference type="AlphaFoldDB" id="S8DW69"/>
<sequence>FANASDADAYKKLLKALMEKAWWQPEAASAVASAVTRFTSRRSVSRGDAWLLFSGPDRVGKKKVASVLSEHICGTNPVVICLGRRRGDEEESNGNVRGKTAVDRISEAIRRNPFSVIVLEDIDEADVLVCGSIERAIQRGRLTDSHGREVALGNAMFVMTGDWSTADPQARRDRQFVDEDRLAAAASGSWQLGLIVRDKTAKRRANWPVDDEAKLTKPKTETRVGGLSLDLNLAASCYAEDDRADGSSFNSSDLTTDHDDERSDPHCTFFPSAVPRGLADGVDEWIAFKPVALAWARREIRRRISAAFAAVIGDRKVTIEIGDDVAEKILGGLWHDRGSLEEWMEGVVRPSFRRLKSEAAAAIGGDRSNAAVVRLVVESDCCDRGK</sequence>
<comment type="caution">
    <text evidence="4">The sequence shown here is derived from an EMBL/GenBank/DDBJ whole genome shotgun (WGS) entry which is preliminary data.</text>
</comment>
<proteinExistence type="predicted"/>
<keyword evidence="5" id="KW-1185">Reference proteome</keyword>
<dbReference type="InterPro" id="IPR003959">
    <property type="entry name" value="ATPase_AAA_core"/>
</dbReference>
<dbReference type="Proteomes" id="UP000015453">
    <property type="component" value="Unassembled WGS sequence"/>
</dbReference>
<evidence type="ECO:0008006" key="6">
    <source>
        <dbReference type="Google" id="ProtNLM"/>
    </source>
</evidence>
<dbReference type="Gene3D" id="3.40.50.300">
    <property type="entry name" value="P-loop containing nucleotide triphosphate hydrolases"/>
    <property type="match status" value="1"/>
</dbReference>
<dbReference type="InterPro" id="IPR051650">
    <property type="entry name" value="SL_signaling_regulator"/>
</dbReference>
<feature type="domain" description="ATPase AAA-type core" evidence="2">
    <location>
        <begin position="105"/>
        <end position="174"/>
    </location>
</feature>
<dbReference type="GO" id="GO:0016887">
    <property type="term" value="F:ATP hydrolysis activity"/>
    <property type="evidence" value="ECO:0007669"/>
    <property type="project" value="InterPro"/>
</dbReference>
<dbReference type="InterPro" id="IPR058954">
    <property type="entry name" value="AAA_lid_SMAX1"/>
</dbReference>
<dbReference type="Pfam" id="PF07724">
    <property type="entry name" value="AAA_2"/>
    <property type="match status" value="1"/>
</dbReference>
<feature type="non-terminal residue" evidence="4">
    <location>
        <position position="386"/>
    </location>
</feature>
<dbReference type="SUPFAM" id="SSF52540">
    <property type="entry name" value="P-loop containing nucleoside triphosphate hydrolases"/>
    <property type="match status" value="1"/>
</dbReference>
<reference evidence="4 5" key="1">
    <citation type="journal article" date="2013" name="BMC Genomics">
        <title>The miniature genome of a carnivorous plant Genlisea aurea contains a low number of genes and short non-coding sequences.</title>
        <authorList>
            <person name="Leushkin E.V."/>
            <person name="Sutormin R.A."/>
            <person name="Nabieva E.R."/>
            <person name="Penin A.A."/>
            <person name="Kondrashov A.S."/>
            <person name="Logacheva M.D."/>
        </authorList>
    </citation>
    <scope>NUCLEOTIDE SEQUENCE [LARGE SCALE GENOMIC DNA]</scope>
</reference>
<dbReference type="GO" id="GO:0005524">
    <property type="term" value="F:ATP binding"/>
    <property type="evidence" value="ECO:0007669"/>
    <property type="project" value="InterPro"/>
</dbReference>
<feature type="region of interest" description="Disordered" evidence="1">
    <location>
        <begin position="242"/>
        <end position="263"/>
    </location>
</feature>
<evidence type="ECO:0000313" key="4">
    <source>
        <dbReference type="EMBL" id="EPS67413.1"/>
    </source>
</evidence>
<dbReference type="InterPro" id="IPR027417">
    <property type="entry name" value="P-loop_NTPase"/>
</dbReference>
<accession>S8DW69</accession>
<evidence type="ECO:0000256" key="1">
    <source>
        <dbReference type="SAM" id="MobiDB-lite"/>
    </source>
</evidence>
<dbReference type="OrthoDB" id="1929681at2759"/>
<organism evidence="4 5">
    <name type="scientific">Genlisea aurea</name>
    <dbReference type="NCBI Taxonomy" id="192259"/>
    <lineage>
        <taxon>Eukaryota</taxon>
        <taxon>Viridiplantae</taxon>
        <taxon>Streptophyta</taxon>
        <taxon>Embryophyta</taxon>
        <taxon>Tracheophyta</taxon>
        <taxon>Spermatophyta</taxon>
        <taxon>Magnoliopsida</taxon>
        <taxon>eudicotyledons</taxon>
        <taxon>Gunneridae</taxon>
        <taxon>Pentapetalae</taxon>
        <taxon>asterids</taxon>
        <taxon>lamiids</taxon>
        <taxon>Lamiales</taxon>
        <taxon>Lentibulariaceae</taxon>
        <taxon>Genlisea</taxon>
    </lineage>
</organism>
<feature type="domain" description="SMAX1-like AAA+ ATPase lid" evidence="3">
    <location>
        <begin position="296"/>
        <end position="380"/>
    </location>
</feature>